<evidence type="ECO:0000256" key="9">
    <source>
        <dbReference type="RuleBase" id="RU361161"/>
    </source>
</evidence>
<dbReference type="Proteomes" id="UP000799778">
    <property type="component" value="Unassembled WGS sequence"/>
</dbReference>
<keyword evidence="5" id="KW-0325">Glycoprotein</keyword>
<dbReference type="PRINTS" id="PR00133">
    <property type="entry name" value="GLHYDRLASE3"/>
</dbReference>
<dbReference type="PROSITE" id="PS00775">
    <property type="entry name" value="GLYCOSYL_HYDROL_F3"/>
    <property type="match status" value="1"/>
</dbReference>
<keyword evidence="7 9" id="KW-0326">Glycosidase</keyword>
<reference evidence="11" key="1">
    <citation type="journal article" date="2020" name="Stud. Mycol.">
        <title>101 Dothideomycetes genomes: a test case for predicting lifestyles and emergence of pathogens.</title>
        <authorList>
            <person name="Haridas S."/>
            <person name="Albert R."/>
            <person name="Binder M."/>
            <person name="Bloem J."/>
            <person name="Labutti K."/>
            <person name="Salamov A."/>
            <person name="Andreopoulos B."/>
            <person name="Baker S."/>
            <person name="Barry K."/>
            <person name="Bills G."/>
            <person name="Bluhm B."/>
            <person name="Cannon C."/>
            <person name="Castanera R."/>
            <person name="Culley D."/>
            <person name="Daum C."/>
            <person name="Ezra D."/>
            <person name="Gonzalez J."/>
            <person name="Henrissat B."/>
            <person name="Kuo A."/>
            <person name="Liang C."/>
            <person name="Lipzen A."/>
            <person name="Lutzoni F."/>
            <person name="Magnuson J."/>
            <person name="Mondo S."/>
            <person name="Nolan M."/>
            <person name="Ohm R."/>
            <person name="Pangilinan J."/>
            <person name="Park H.-J."/>
            <person name="Ramirez L."/>
            <person name="Alfaro M."/>
            <person name="Sun H."/>
            <person name="Tritt A."/>
            <person name="Yoshinaga Y."/>
            <person name="Zwiers L.-H."/>
            <person name="Turgeon B."/>
            <person name="Goodwin S."/>
            <person name="Spatafora J."/>
            <person name="Crous P."/>
            <person name="Grigoriev I."/>
        </authorList>
    </citation>
    <scope>NUCLEOTIDE SEQUENCE</scope>
    <source>
        <strain evidence="11">CBS 175.79</strain>
    </source>
</reference>
<dbReference type="SMART" id="SM00758">
    <property type="entry name" value="PA14"/>
    <property type="match status" value="1"/>
</dbReference>
<dbReference type="Gene3D" id="3.20.20.300">
    <property type="entry name" value="Glycoside hydrolase, family 3, N-terminal domain"/>
    <property type="match status" value="1"/>
</dbReference>
<dbReference type="Gene3D" id="2.60.40.10">
    <property type="entry name" value="Immunoglobulins"/>
    <property type="match status" value="1"/>
</dbReference>
<keyword evidence="12" id="KW-1185">Reference proteome</keyword>
<dbReference type="PANTHER" id="PTHR42715">
    <property type="entry name" value="BETA-GLUCOSIDASE"/>
    <property type="match status" value="1"/>
</dbReference>
<evidence type="ECO:0000313" key="12">
    <source>
        <dbReference type="Proteomes" id="UP000799778"/>
    </source>
</evidence>
<dbReference type="FunFam" id="2.60.40.10:FF:000495">
    <property type="entry name" value="Periplasmic beta-glucosidase"/>
    <property type="match status" value="1"/>
</dbReference>
<accession>A0A6A5XNK8</accession>
<keyword evidence="6 9" id="KW-0119">Carbohydrate metabolism</keyword>
<dbReference type="InterPro" id="IPR036962">
    <property type="entry name" value="Glyco_hydro_3_N_sf"/>
</dbReference>
<evidence type="ECO:0000256" key="7">
    <source>
        <dbReference type="ARBA" id="ARBA00023295"/>
    </source>
</evidence>
<dbReference type="PANTHER" id="PTHR42715:SF27">
    <property type="entry name" value="BETA-GLUCOSIDASE-RELATED"/>
    <property type="match status" value="1"/>
</dbReference>
<dbReference type="PROSITE" id="PS51820">
    <property type="entry name" value="PA14"/>
    <property type="match status" value="1"/>
</dbReference>
<evidence type="ECO:0000313" key="11">
    <source>
        <dbReference type="EMBL" id="KAF2014320.1"/>
    </source>
</evidence>
<dbReference type="EMBL" id="ML978070">
    <property type="protein sequence ID" value="KAF2014320.1"/>
    <property type="molecule type" value="Genomic_DNA"/>
</dbReference>
<dbReference type="Gene3D" id="2.60.120.260">
    <property type="entry name" value="Galactose-binding domain-like"/>
    <property type="match status" value="1"/>
</dbReference>
<dbReference type="SMART" id="SM01217">
    <property type="entry name" value="Fn3_like"/>
    <property type="match status" value="1"/>
</dbReference>
<keyword evidence="8 9" id="KW-0624">Polysaccharide degradation</keyword>
<protein>
    <recommendedName>
        <fullName evidence="9">beta-glucosidase</fullName>
        <ecNumber evidence="9">3.2.1.21</ecNumber>
    </recommendedName>
</protein>
<dbReference type="AlphaFoldDB" id="A0A6A5XNK8"/>
<evidence type="ECO:0000256" key="4">
    <source>
        <dbReference type="ARBA" id="ARBA00022801"/>
    </source>
</evidence>
<dbReference type="Pfam" id="PF01915">
    <property type="entry name" value="Glyco_hydro_3_C"/>
    <property type="match status" value="1"/>
</dbReference>
<evidence type="ECO:0000256" key="1">
    <source>
        <dbReference type="ARBA" id="ARBA00000448"/>
    </source>
</evidence>
<dbReference type="InterPro" id="IPR037524">
    <property type="entry name" value="PA14/GLEYA"/>
</dbReference>
<gene>
    <name evidence="11" type="ORF">BU24DRAFT_492978</name>
</gene>
<dbReference type="InterPro" id="IPR036881">
    <property type="entry name" value="Glyco_hydro_3_C_sf"/>
</dbReference>
<dbReference type="InterPro" id="IPR050288">
    <property type="entry name" value="Cellulose_deg_GH3"/>
</dbReference>
<organism evidence="11 12">
    <name type="scientific">Aaosphaeria arxii CBS 175.79</name>
    <dbReference type="NCBI Taxonomy" id="1450172"/>
    <lineage>
        <taxon>Eukaryota</taxon>
        <taxon>Fungi</taxon>
        <taxon>Dikarya</taxon>
        <taxon>Ascomycota</taxon>
        <taxon>Pezizomycotina</taxon>
        <taxon>Dothideomycetes</taxon>
        <taxon>Pleosporomycetidae</taxon>
        <taxon>Pleosporales</taxon>
        <taxon>Pleosporales incertae sedis</taxon>
        <taxon>Aaosphaeria</taxon>
    </lineage>
</organism>
<dbReference type="InterPro" id="IPR017853">
    <property type="entry name" value="GH"/>
</dbReference>
<dbReference type="SUPFAM" id="SSF52279">
    <property type="entry name" value="Beta-D-glucan exohydrolase, C-terminal domain"/>
    <property type="match status" value="1"/>
</dbReference>
<dbReference type="InterPro" id="IPR026891">
    <property type="entry name" value="Fn3-like"/>
</dbReference>
<name>A0A6A5XNK8_9PLEO</name>
<dbReference type="Pfam" id="PF07691">
    <property type="entry name" value="PA14"/>
    <property type="match status" value="1"/>
</dbReference>
<dbReference type="UniPathway" id="UPA00696"/>
<evidence type="ECO:0000256" key="6">
    <source>
        <dbReference type="ARBA" id="ARBA00023277"/>
    </source>
</evidence>
<evidence type="ECO:0000259" key="10">
    <source>
        <dbReference type="PROSITE" id="PS51820"/>
    </source>
</evidence>
<dbReference type="SUPFAM" id="SSF51445">
    <property type="entry name" value="(Trans)glycosidases"/>
    <property type="match status" value="1"/>
</dbReference>
<dbReference type="GO" id="GO:0030245">
    <property type="term" value="P:cellulose catabolic process"/>
    <property type="evidence" value="ECO:0007669"/>
    <property type="project" value="UniProtKB-UniPathway"/>
</dbReference>
<evidence type="ECO:0000256" key="5">
    <source>
        <dbReference type="ARBA" id="ARBA00023180"/>
    </source>
</evidence>
<dbReference type="GO" id="GO:0008422">
    <property type="term" value="F:beta-glucosidase activity"/>
    <property type="evidence" value="ECO:0007669"/>
    <property type="project" value="UniProtKB-EC"/>
</dbReference>
<sequence length="843" mass="93574">MDSQDYLDVDALINDLSLSEKIALLSGAGACSTVPNERLKIPVLETSDGPHGLRGGGGRFYNMPPGYQFPSATALGATFDTELMYAAGQLIGQEGRRKGVGVALAPTVCLQRSPLLGRGFEAFGEDPILSGTMAAHYVRGVQDCKVAVSLKHYVAHDQSAKALEDETFMSQRTLRELHLLPFQIVQHQAKPWSYMAAYQRINGIHVSEDPFLLKKILREEWGFDGLVMSDWWGTYSTAEALNAGLDLEMPGPSIWRGKQLATAVDARKVRVKTIDRAVRNLLNLINKTLHPPRQDGDGEDTPSSRTTIRRMATDSIVLLKNTRQTLPLCAADADTSFGFIGELFEYPAHAGGGSSESTPFYVSSPLDAISEVLGAGRVRYQPGCYTRRWTPNIRSDLFLPGTEKPGLFLEWFGEDPQDFPTTPTLHTNTTTNTTMYFSQLKIDNVPDTYYIRITTDYISPQTGTYRLALSTCGKAKLLVNDNLAVDQWSRQPHKTDDTACFNKLTTEEIYDIDVQKGVKYKMCILMTNRPLQPIAGTPGAGGVRLGGQFLRNEDQAIVDAVELAREVSIPVVVVGLGSDYEYEASDRTHLRLSRRQDEMVRRVCEANSRTVVVVQTGMPIEMPWIDKAASVLHCWLGGQETGHALADILFGKTNPSGRLSVTFPRRLEDNPAFLNFGKSEHSIYYGEGVFLGYRYYEKLNVPPLFYFGHGLSYTTFDYNNVVVPEVFQGGAEGTLTISVDVTNTGSVDGAETVQVYVSDCESSVQRPRKELKGFTKVFLRKGDTRTCRVTLDKYAVSFWSEKIDQWVAEAGEFNFIIARSSNPADELVQKRFNLPETFTWSGL</sequence>
<dbReference type="InterPro" id="IPR002772">
    <property type="entry name" value="Glyco_hydro_3_C"/>
</dbReference>
<dbReference type="Gene3D" id="3.40.50.1700">
    <property type="entry name" value="Glycoside hydrolase family 3 C-terminal domain"/>
    <property type="match status" value="1"/>
</dbReference>
<evidence type="ECO:0000256" key="3">
    <source>
        <dbReference type="ARBA" id="ARBA00005336"/>
    </source>
</evidence>
<dbReference type="InterPro" id="IPR001764">
    <property type="entry name" value="Glyco_hydro_3_N"/>
</dbReference>
<dbReference type="InterPro" id="IPR019800">
    <property type="entry name" value="Glyco_hydro_3_AS"/>
</dbReference>
<dbReference type="EC" id="3.2.1.21" evidence="9"/>
<comment type="similarity">
    <text evidence="3 9">Belongs to the glycosyl hydrolase 3 family.</text>
</comment>
<comment type="pathway">
    <text evidence="2 9">Glycan metabolism; cellulose degradation.</text>
</comment>
<evidence type="ECO:0000256" key="2">
    <source>
        <dbReference type="ARBA" id="ARBA00004987"/>
    </source>
</evidence>
<dbReference type="RefSeq" id="XP_033382659.1">
    <property type="nucleotide sequence ID" value="XM_033533932.1"/>
</dbReference>
<proteinExistence type="inferred from homology"/>
<dbReference type="Pfam" id="PF14310">
    <property type="entry name" value="Fn3-like"/>
    <property type="match status" value="1"/>
</dbReference>
<dbReference type="Pfam" id="PF00933">
    <property type="entry name" value="Glyco_hydro_3"/>
    <property type="match status" value="1"/>
</dbReference>
<dbReference type="OrthoDB" id="47059at2759"/>
<dbReference type="InterPro" id="IPR011658">
    <property type="entry name" value="PA14_dom"/>
</dbReference>
<feature type="domain" description="PA14" evidence="10">
    <location>
        <begin position="402"/>
        <end position="561"/>
    </location>
</feature>
<dbReference type="GeneID" id="54291329"/>
<keyword evidence="4 9" id="KW-0378">Hydrolase</keyword>
<evidence type="ECO:0000256" key="8">
    <source>
        <dbReference type="ARBA" id="ARBA00023326"/>
    </source>
</evidence>
<comment type="catalytic activity">
    <reaction evidence="1 9">
        <text>Hydrolysis of terminal, non-reducing beta-D-glucosyl residues with release of beta-D-glucose.</text>
        <dbReference type="EC" id="3.2.1.21"/>
    </reaction>
</comment>
<dbReference type="InterPro" id="IPR013783">
    <property type="entry name" value="Ig-like_fold"/>
</dbReference>